<keyword evidence="3" id="KW-1185">Reference proteome</keyword>
<accession>A0A453I775</accession>
<dbReference type="AlphaFoldDB" id="A0A453I775"/>
<dbReference type="EnsemblPlants" id="AET4Gv20463900.6">
    <property type="protein sequence ID" value="AET4Gv20463900.6"/>
    <property type="gene ID" value="AET4Gv20463900"/>
</dbReference>
<reference evidence="2" key="5">
    <citation type="journal article" date="2021" name="G3 (Bethesda)">
        <title>Aegilops tauschii genome assembly Aet v5.0 features greater sequence contiguity and improved annotation.</title>
        <authorList>
            <person name="Wang L."/>
            <person name="Zhu T."/>
            <person name="Rodriguez J.C."/>
            <person name="Deal K.R."/>
            <person name="Dubcovsky J."/>
            <person name="McGuire P.E."/>
            <person name="Lux T."/>
            <person name="Spannagl M."/>
            <person name="Mayer K.F.X."/>
            <person name="Baldrich P."/>
            <person name="Meyers B.C."/>
            <person name="Huo N."/>
            <person name="Gu Y.Q."/>
            <person name="Zhou H."/>
            <person name="Devos K.M."/>
            <person name="Bennetzen J.L."/>
            <person name="Unver T."/>
            <person name="Budak H."/>
            <person name="Gulick P.J."/>
            <person name="Galiba G."/>
            <person name="Kalapos B."/>
            <person name="Nelson D.R."/>
            <person name="Li P."/>
            <person name="You F.M."/>
            <person name="Luo M.C."/>
            <person name="Dvorak J."/>
        </authorList>
    </citation>
    <scope>NUCLEOTIDE SEQUENCE [LARGE SCALE GENOMIC DNA]</scope>
    <source>
        <strain evidence="2">cv. AL8/78</strain>
    </source>
</reference>
<sequence>MLSSSFGGRPARARTARACSTARERADRACHFVRIRARASYCPMRRVAPSPSHSGHTITRWQTCRRSYRIWQIHALRIADIGLRLRGQRRGDKDRRVPDPVMERTRGANAGSQLEWR</sequence>
<evidence type="ECO:0000256" key="1">
    <source>
        <dbReference type="SAM" id="MobiDB-lite"/>
    </source>
</evidence>
<reference evidence="3" key="1">
    <citation type="journal article" date="2014" name="Science">
        <title>Ancient hybridizations among the ancestral genomes of bread wheat.</title>
        <authorList>
            <consortium name="International Wheat Genome Sequencing Consortium,"/>
            <person name="Marcussen T."/>
            <person name="Sandve S.R."/>
            <person name="Heier L."/>
            <person name="Spannagl M."/>
            <person name="Pfeifer M."/>
            <person name="Jakobsen K.S."/>
            <person name="Wulff B.B."/>
            <person name="Steuernagel B."/>
            <person name="Mayer K.F."/>
            <person name="Olsen O.A."/>
        </authorList>
    </citation>
    <scope>NUCLEOTIDE SEQUENCE [LARGE SCALE GENOMIC DNA]</scope>
    <source>
        <strain evidence="3">cv. AL8/78</strain>
    </source>
</reference>
<feature type="region of interest" description="Disordered" evidence="1">
    <location>
        <begin position="87"/>
        <end position="117"/>
    </location>
</feature>
<reference evidence="2" key="3">
    <citation type="journal article" date="2017" name="Nature">
        <title>Genome sequence of the progenitor of the wheat D genome Aegilops tauschii.</title>
        <authorList>
            <person name="Luo M.C."/>
            <person name="Gu Y.Q."/>
            <person name="Puiu D."/>
            <person name="Wang H."/>
            <person name="Twardziok S.O."/>
            <person name="Deal K.R."/>
            <person name="Huo N."/>
            <person name="Zhu T."/>
            <person name="Wang L."/>
            <person name="Wang Y."/>
            <person name="McGuire P.E."/>
            <person name="Liu S."/>
            <person name="Long H."/>
            <person name="Ramasamy R.K."/>
            <person name="Rodriguez J.C."/>
            <person name="Van S.L."/>
            <person name="Yuan L."/>
            <person name="Wang Z."/>
            <person name="Xia Z."/>
            <person name="Xiao L."/>
            <person name="Anderson O.D."/>
            <person name="Ouyang S."/>
            <person name="Liang Y."/>
            <person name="Zimin A.V."/>
            <person name="Pertea G."/>
            <person name="Qi P."/>
            <person name="Bennetzen J.L."/>
            <person name="Dai X."/>
            <person name="Dawson M.W."/>
            <person name="Muller H.G."/>
            <person name="Kugler K."/>
            <person name="Rivarola-Duarte L."/>
            <person name="Spannagl M."/>
            <person name="Mayer K.F.X."/>
            <person name="Lu F.H."/>
            <person name="Bevan M.W."/>
            <person name="Leroy P."/>
            <person name="Li P."/>
            <person name="You F.M."/>
            <person name="Sun Q."/>
            <person name="Liu Z."/>
            <person name="Lyons E."/>
            <person name="Wicker T."/>
            <person name="Salzberg S.L."/>
            <person name="Devos K.M."/>
            <person name="Dvorak J."/>
        </authorList>
    </citation>
    <scope>NUCLEOTIDE SEQUENCE [LARGE SCALE GENOMIC DNA]</scope>
    <source>
        <strain evidence="2">cv. AL8/78</strain>
    </source>
</reference>
<dbReference type="Gramene" id="AET4Gv20463900.6">
    <property type="protein sequence ID" value="AET4Gv20463900.6"/>
    <property type="gene ID" value="AET4Gv20463900"/>
</dbReference>
<protein>
    <submittedName>
        <fullName evidence="2">Uncharacterized protein</fullName>
    </submittedName>
</protein>
<evidence type="ECO:0000313" key="2">
    <source>
        <dbReference type="EnsemblPlants" id="AET4Gv20463900.6"/>
    </source>
</evidence>
<name>A0A453I775_AEGTS</name>
<feature type="compositionally biased region" description="Basic and acidic residues" evidence="1">
    <location>
        <begin position="89"/>
        <end position="106"/>
    </location>
</feature>
<reference evidence="3" key="2">
    <citation type="journal article" date="2017" name="Nat. Plants">
        <title>The Aegilops tauschii genome reveals multiple impacts of transposons.</title>
        <authorList>
            <person name="Zhao G."/>
            <person name="Zou C."/>
            <person name="Li K."/>
            <person name="Wang K."/>
            <person name="Li T."/>
            <person name="Gao L."/>
            <person name="Zhang X."/>
            <person name="Wang H."/>
            <person name="Yang Z."/>
            <person name="Liu X."/>
            <person name="Jiang W."/>
            <person name="Mao L."/>
            <person name="Kong X."/>
            <person name="Jiao Y."/>
            <person name="Jia J."/>
        </authorList>
    </citation>
    <scope>NUCLEOTIDE SEQUENCE [LARGE SCALE GENOMIC DNA]</scope>
    <source>
        <strain evidence="3">cv. AL8/78</strain>
    </source>
</reference>
<dbReference type="Proteomes" id="UP000015105">
    <property type="component" value="Chromosome 4D"/>
</dbReference>
<evidence type="ECO:0000313" key="3">
    <source>
        <dbReference type="Proteomes" id="UP000015105"/>
    </source>
</evidence>
<proteinExistence type="predicted"/>
<reference evidence="2" key="4">
    <citation type="submission" date="2019-03" db="UniProtKB">
        <authorList>
            <consortium name="EnsemblPlants"/>
        </authorList>
    </citation>
    <scope>IDENTIFICATION</scope>
</reference>
<organism evidence="2 3">
    <name type="scientific">Aegilops tauschii subsp. strangulata</name>
    <name type="common">Goatgrass</name>
    <dbReference type="NCBI Taxonomy" id="200361"/>
    <lineage>
        <taxon>Eukaryota</taxon>
        <taxon>Viridiplantae</taxon>
        <taxon>Streptophyta</taxon>
        <taxon>Embryophyta</taxon>
        <taxon>Tracheophyta</taxon>
        <taxon>Spermatophyta</taxon>
        <taxon>Magnoliopsida</taxon>
        <taxon>Liliopsida</taxon>
        <taxon>Poales</taxon>
        <taxon>Poaceae</taxon>
        <taxon>BOP clade</taxon>
        <taxon>Pooideae</taxon>
        <taxon>Triticodae</taxon>
        <taxon>Triticeae</taxon>
        <taxon>Triticinae</taxon>
        <taxon>Aegilops</taxon>
    </lineage>
</organism>